<feature type="transmembrane region" description="Helical" evidence="1">
    <location>
        <begin position="604"/>
        <end position="622"/>
    </location>
</feature>
<evidence type="ECO:0000313" key="3">
    <source>
        <dbReference type="Proteomes" id="UP001174932"/>
    </source>
</evidence>
<feature type="transmembrane region" description="Helical" evidence="1">
    <location>
        <begin position="464"/>
        <end position="485"/>
    </location>
</feature>
<evidence type="ECO:0000313" key="2">
    <source>
        <dbReference type="EMBL" id="MDO6962439.1"/>
    </source>
</evidence>
<dbReference type="PANTHER" id="PTHR38434">
    <property type="entry name" value="BLL2549 PROTEIN"/>
    <property type="match status" value="1"/>
</dbReference>
<dbReference type="Proteomes" id="UP001174932">
    <property type="component" value="Unassembled WGS sequence"/>
</dbReference>
<proteinExistence type="predicted"/>
<feature type="transmembrane region" description="Helical" evidence="1">
    <location>
        <begin position="372"/>
        <end position="394"/>
    </location>
</feature>
<dbReference type="EMBL" id="JAUOZU010000001">
    <property type="protein sequence ID" value="MDO6962439.1"/>
    <property type="molecule type" value="Genomic_DNA"/>
</dbReference>
<organism evidence="2 3">
    <name type="scientific">Rhizobium alvei</name>
    <dbReference type="NCBI Taxonomy" id="1132659"/>
    <lineage>
        <taxon>Bacteria</taxon>
        <taxon>Pseudomonadati</taxon>
        <taxon>Pseudomonadota</taxon>
        <taxon>Alphaproteobacteria</taxon>
        <taxon>Hyphomicrobiales</taxon>
        <taxon>Rhizobiaceae</taxon>
        <taxon>Rhizobium/Agrobacterium group</taxon>
        <taxon>Rhizobium</taxon>
    </lineage>
</organism>
<feature type="transmembrane region" description="Helical" evidence="1">
    <location>
        <begin position="737"/>
        <end position="755"/>
    </location>
</feature>
<feature type="transmembrane region" description="Helical" evidence="1">
    <location>
        <begin position="298"/>
        <end position="317"/>
    </location>
</feature>
<feature type="transmembrane region" description="Helical" evidence="1">
    <location>
        <begin position="797"/>
        <end position="819"/>
    </location>
</feature>
<feature type="transmembrane region" description="Helical" evidence="1">
    <location>
        <begin position="707"/>
        <end position="725"/>
    </location>
</feature>
<name>A0ABT8YGN5_9HYPH</name>
<reference evidence="2" key="2">
    <citation type="submission" date="2023-07" db="EMBL/GenBank/DDBJ databases">
        <authorList>
            <person name="Shen H."/>
        </authorList>
    </citation>
    <scope>NUCLEOTIDE SEQUENCE</scope>
    <source>
        <strain evidence="2">TNR-22</strain>
    </source>
</reference>
<comment type="caution">
    <text evidence="2">The sequence shown here is derived from an EMBL/GenBank/DDBJ whole genome shotgun (WGS) entry which is preliminary data.</text>
</comment>
<protein>
    <submittedName>
        <fullName evidence="2">DUF2339 domain-containing protein</fullName>
    </submittedName>
</protein>
<dbReference type="InterPro" id="IPR014600">
    <property type="entry name" value="UCP035905_mem"/>
</dbReference>
<reference evidence="2" key="1">
    <citation type="journal article" date="2015" name="Int. J. Syst. Evol. Microbiol.">
        <title>Rhizobium alvei sp. nov., isolated from a freshwater river.</title>
        <authorList>
            <person name="Sheu S.Y."/>
            <person name="Huang H.W."/>
            <person name="Young C.C."/>
            <person name="Chen W.M."/>
        </authorList>
    </citation>
    <scope>NUCLEOTIDE SEQUENCE</scope>
    <source>
        <strain evidence="2">TNR-22</strain>
    </source>
</reference>
<sequence length="937" mass="99952">MFELIALIAVVLAIAALSSVKGLRMRSEAELGLLRKEIEALKTGLANGQVIAPAAPAVSPDEVEVAQDVPVAESLPDQAEPQLQTIDAPEVAAAAAVTPEAEDLLTEPVLSQSPPVPEQKRESFESMLAARWSVWVGGIALAFAGIFAVKYSIEQGLVSPAVRLSLAALFGLVLMAAGEWVRRRTEPLVNNAFQNAMIPGILTAAGTITLMGATYVAHAFYGYFGPATAFVLLGIISFGTIGLSLIHGQALAGLGLLASMVSPALVSSEAPNPWALFGFLSVSWIATSLASKVRKWRVVPALANAGLSLWVIAYVSGFGLYEVPPATLPLLIMIAGLAFIWPGRWSEPLDSNAEQSPQDRDTVARLMFPRHIASTLTASFGVLAASILMMEFGFANTGHAEYGFLALVLALALFGASRTYAIYPAIFAALAALGGFRAMSEQAISTSYGTLDPALMVNIVEPTVARNLALGLGLVFALLAQWVGFRFRDRDRGFVSAWTAIGTVTPLLLGGVSFFLFGNYSFDLLFGAYGLVLALIYLAGAQVFHGGIENAGRYDFCRDLLLAASWASLVFLLVVTTDGVTTTLGVAFLGFAYLMAIRLRDWPSLPWGMVLSALFVAGRIAWEPTIVGPDHLGKTPVFNALLVGYGIPTVLLILSAWFVRSRNDDRLRNVLEALASLFALLTLGILVRHAMNGGVLDSATPTLAEQAIYTLLTIGASATLMALDLRRPSIVFRTGSMIVGVISMISVLAAHFGALNPYFTGELTGRIPFFNLLFLAYLLPGIAYGGAALFARSRRPYPYVLALALTGALLLFGYVSLSVRRVFHGEGIAEWKGFLQSELYAYSVVWLLLGIVLLVLGTRFRAKSIRIASAVLVLIAVVKVFLIDMSNLEGLYRVLSFIGLGIALIGIGRFYQKVLTGLEKEPETTTAGNEVAGTGSN</sequence>
<feature type="transmembrane region" description="Helical" evidence="1">
    <location>
        <begin position="865"/>
        <end position="885"/>
    </location>
</feature>
<feature type="transmembrane region" description="Helical" evidence="1">
    <location>
        <begin position="323"/>
        <end position="341"/>
    </location>
</feature>
<dbReference type="PANTHER" id="PTHR38434:SF1">
    <property type="entry name" value="BLL2549 PROTEIN"/>
    <property type="match status" value="1"/>
</dbReference>
<accession>A0ABT8YGN5</accession>
<feature type="transmembrane region" description="Helical" evidence="1">
    <location>
        <begin position="201"/>
        <end position="223"/>
    </location>
</feature>
<dbReference type="Pfam" id="PF10101">
    <property type="entry name" value="DUF2339"/>
    <property type="match status" value="1"/>
</dbReference>
<dbReference type="InterPro" id="IPR019286">
    <property type="entry name" value="DUF2339_TM"/>
</dbReference>
<dbReference type="PIRSF" id="PIRSF035905">
    <property type="entry name" value="UCP035905_mp"/>
    <property type="match status" value="1"/>
</dbReference>
<feature type="transmembrane region" description="Helical" evidence="1">
    <location>
        <begin position="230"/>
        <end position="254"/>
    </location>
</feature>
<feature type="transmembrane region" description="Helical" evidence="1">
    <location>
        <begin position="524"/>
        <end position="544"/>
    </location>
</feature>
<gene>
    <name evidence="2" type="ORF">Q4481_00640</name>
</gene>
<dbReference type="RefSeq" id="WP_304374256.1">
    <property type="nucleotide sequence ID" value="NZ_JAUOZU010000001.1"/>
</dbReference>
<feature type="transmembrane region" description="Helical" evidence="1">
    <location>
        <begin position="839"/>
        <end position="858"/>
    </location>
</feature>
<keyword evidence="3" id="KW-1185">Reference proteome</keyword>
<feature type="transmembrane region" description="Helical" evidence="1">
    <location>
        <begin position="891"/>
        <end position="911"/>
    </location>
</feature>
<feature type="transmembrane region" description="Helical" evidence="1">
    <location>
        <begin position="132"/>
        <end position="149"/>
    </location>
</feature>
<evidence type="ECO:0000256" key="1">
    <source>
        <dbReference type="SAM" id="Phobius"/>
    </source>
</evidence>
<feature type="transmembrane region" description="Helical" evidence="1">
    <location>
        <begin position="423"/>
        <end position="444"/>
    </location>
</feature>
<keyword evidence="1" id="KW-0472">Membrane</keyword>
<feature type="transmembrane region" description="Helical" evidence="1">
    <location>
        <begin position="670"/>
        <end position="687"/>
    </location>
</feature>
<feature type="transmembrane region" description="Helical" evidence="1">
    <location>
        <begin position="161"/>
        <end position="181"/>
    </location>
</feature>
<feature type="transmembrane region" description="Helical" evidence="1">
    <location>
        <begin position="637"/>
        <end position="658"/>
    </location>
</feature>
<feature type="transmembrane region" description="Helical" evidence="1">
    <location>
        <begin position="274"/>
        <end position="291"/>
    </location>
</feature>
<feature type="transmembrane region" description="Helical" evidence="1">
    <location>
        <begin position="767"/>
        <end position="790"/>
    </location>
</feature>
<keyword evidence="1" id="KW-1133">Transmembrane helix</keyword>
<feature type="transmembrane region" description="Helical" evidence="1">
    <location>
        <begin position="580"/>
        <end position="597"/>
    </location>
</feature>
<feature type="transmembrane region" description="Helical" evidence="1">
    <location>
        <begin position="497"/>
        <end position="518"/>
    </location>
</feature>
<keyword evidence="1" id="KW-0812">Transmembrane</keyword>